<protein>
    <submittedName>
        <fullName evidence="2">Putative secreted protein</fullName>
    </submittedName>
</protein>
<organism evidence="2">
    <name type="scientific">Ixodes ricinus</name>
    <name type="common">Common tick</name>
    <name type="synonym">Acarus ricinus</name>
    <dbReference type="NCBI Taxonomy" id="34613"/>
    <lineage>
        <taxon>Eukaryota</taxon>
        <taxon>Metazoa</taxon>
        <taxon>Ecdysozoa</taxon>
        <taxon>Arthropoda</taxon>
        <taxon>Chelicerata</taxon>
        <taxon>Arachnida</taxon>
        <taxon>Acari</taxon>
        <taxon>Parasitiformes</taxon>
        <taxon>Ixodida</taxon>
        <taxon>Ixodoidea</taxon>
        <taxon>Ixodidae</taxon>
        <taxon>Ixodinae</taxon>
        <taxon>Ixodes</taxon>
    </lineage>
</organism>
<evidence type="ECO:0000256" key="1">
    <source>
        <dbReference type="SAM" id="SignalP"/>
    </source>
</evidence>
<accession>A0A6B0V1S3</accession>
<proteinExistence type="predicted"/>
<dbReference type="EMBL" id="GIFC01013215">
    <property type="protein sequence ID" value="MXU95298.1"/>
    <property type="molecule type" value="Transcribed_RNA"/>
</dbReference>
<evidence type="ECO:0000313" key="2">
    <source>
        <dbReference type="EMBL" id="MXU95298.1"/>
    </source>
</evidence>
<name>A0A6B0V1S3_IXORI</name>
<reference evidence="2" key="1">
    <citation type="submission" date="2019-12" db="EMBL/GenBank/DDBJ databases">
        <title>An insight into the sialome of adult female Ixodes ricinus ticks feeding for 6 days.</title>
        <authorList>
            <person name="Perner J."/>
            <person name="Ribeiro J.M.C."/>
        </authorList>
    </citation>
    <scope>NUCLEOTIDE SEQUENCE</scope>
    <source>
        <strain evidence="2">Semi-engorged</strain>
        <tissue evidence="2">Salivary glands</tissue>
    </source>
</reference>
<feature type="chain" id="PRO_5025364023" evidence="1">
    <location>
        <begin position="24"/>
        <end position="183"/>
    </location>
</feature>
<dbReference type="AlphaFoldDB" id="A0A6B0V1S3"/>
<feature type="signal peptide" evidence="1">
    <location>
        <begin position="1"/>
        <end position="23"/>
    </location>
</feature>
<keyword evidence="1" id="KW-0732">Signal</keyword>
<sequence length="183" mass="20178">MSECLCRRLVALLAATWVLGVGAGIEDASDATVDCLREGLCSSDFCLCSCWVSKPLAVACSMSAMTAWTRPFTSVARSSAWVSSSRDTVRSAPKAATWRATRSSRPRWSSLAVLRWRVWLQFSRAFLTDASVASMSRQWALRDSARCSDSACLFRSSSSSCFCFSSASLILFLRCLAWFLWCS</sequence>